<sequence length="1298" mass="145418">MRCPPPNSVIRSALRWLRWSLLAILLLALSLLALCQWWVLPNLNDYRDSLSGILQQQLKVPVRIEALSATQASGWLTLQLQGITFNYSGHSDYWAHFRQTTITLDVWRSLREWQPVFGPVRLDGAELVLTHEKDNLLPRLTEQHDTAATLPLLTDLPQWLFRLNQLDVTGEKLSIRQHNGMMLVLLRPSLQLQNTAHIQHLSFSARLPTTLGNRIRLTAQRQPANTADPERGQGSFELHVEPVNLAHFPWTTAFSTGQAELTMSGQWHDRNALNIQAQIQLAKVTLGNKPAHLRPLQNWLAQHTTSEINIDWQRNDTGWQLQGHTRFDEADSKEPSTGQPTFTLRQINGHRQGIIRNLQLEDLFAWISPWLSTPTRQWLTSLDPQGNLPEITVAAHDNPKEYSIRAQLAAISIQAARGLPGLKNINGQLDWSPNHGQLALTCKKVQVTTERLFRKPITLNTLNGVVKWQHSAKGLRIESDGLRLANDDLGGRFWGSVNLPAAGKPLLDLHGKYHKVNISQAWRYLPVTVIPPKGVAWLDRALIGGRVTSGTLTLRGHPKDFPFDKNNGLFETRFHVKDGVLDYTEGFPRLERLQATVLFRNRSLSIDAHSGQILDAKIKKITSKINDLGKVLVQVKGQVKGAGSSMWRILNESPIRHKLGNHRPQMVVDGTHSLRLDLAIPISNKYSDRSIQYQGQVDFLKGSVTFPAWDIALEQLQGTIRFNNKGLSAKNMHALLHGSPLQLDLSTRSNPKKTHNILQVQLRGKLGWQDLFTQSIPSLDHYITGKSHWTASLQIPISHQTQITELDLRSDLKGVTFKLPEPFGKTANQPRLITIKVRPDKHNKVQAILQYGKDVSAMMRITDLKTYPRLERGELRIGTGTARLPKKPGLAVIAHLPSWEWPAPKTTQIADCHRTRIASRTQHLNTLALLRQLNLKIDRLKVANQTFSAMKLDATRHHNSLHIEVNSNNIAGRITVPNQPGKKRPINAALKRLSIQHVPDDAPKAHEKTAAVSLPCKIPPVVLTVADLQVNHHSIGRLRLIMMPHPKGIHLPKIGLNGKNQQIEASGYWWQHQGTEYSKIKATLHSPALGETLAHFGYPAELKAGETHAELQAEWPDALPNFSLERFSGNLKFQIKAGRLLQIDPGAGRIFGLFGLQNLVRRLTLDFRDLFESGLRFDQITGQILFQQGQAITDNLTIRAPAARISIDGRTDLQKRLYDQKITVTPQIEGTLPIAATLAGGPAAGAAMLVAERILQEDIESVTSYHYTLKGLWDNPILEPLDKKPTGSAPRQGFASDN</sequence>
<feature type="domain" description="YhdP central" evidence="1">
    <location>
        <begin position="10"/>
        <end position="1277"/>
    </location>
</feature>
<accession>A0A2G6PEL3</accession>
<dbReference type="EMBL" id="PDTV01000009">
    <property type="protein sequence ID" value="PIE82985.1"/>
    <property type="molecule type" value="Genomic_DNA"/>
</dbReference>
<comment type="caution">
    <text evidence="2">The sequence shown here is derived from an EMBL/GenBank/DDBJ whole genome shotgun (WGS) entry which is preliminary data.</text>
</comment>
<reference evidence="2 3" key="1">
    <citation type="submission" date="2017-10" db="EMBL/GenBank/DDBJ databases">
        <title>Novel microbial diversity and functional potential in the marine mammal oral microbiome.</title>
        <authorList>
            <person name="Dudek N.K."/>
            <person name="Sun C.L."/>
            <person name="Burstein D."/>
            <person name="Kantor R.S."/>
            <person name="Aliaga Goltsman D.S."/>
            <person name="Bik E.M."/>
            <person name="Thomas B.C."/>
            <person name="Banfield J.F."/>
            <person name="Relman D.A."/>
        </authorList>
    </citation>
    <scope>NUCLEOTIDE SEQUENCE [LARGE SCALE GENOMIC DNA]</scope>
    <source>
        <strain evidence="2">DOLJORAL78_50_517</strain>
    </source>
</reference>
<dbReference type="NCBIfam" id="TIGR02099">
    <property type="entry name" value="YhdP family protein"/>
    <property type="match status" value="1"/>
</dbReference>
<dbReference type="Proteomes" id="UP000229278">
    <property type="component" value="Unassembled WGS sequence"/>
</dbReference>
<organism evidence="2 3">
    <name type="scientific">Candidatus Contendibacter odensensis</name>
    <dbReference type="NCBI Taxonomy" id="1400860"/>
    <lineage>
        <taxon>Bacteria</taxon>
        <taxon>Pseudomonadati</taxon>
        <taxon>Pseudomonadota</taxon>
        <taxon>Gammaproteobacteria</taxon>
        <taxon>Candidatus Competibacteraceae</taxon>
        <taxon>Candidatus Contendibacter</taxon>
    </lineage>
</organism>
<dbReference type="PANTHER" id="PTHR38690">
    <property type="entry name" value="PROTEASE-RELATED"/>
    <property type="match status" value="1"/>
</dbReference>
<dbReference type="PANTHER" id="PTHR38690:SF1">
    <property type="entry name" value="PROTEASE"/>
    <property type="match status" value="1"/>
</dbReference>
<gene>
    <name evidence="2" type="ORF">CSA09_04140</name>
</gene>
<evidence type="ECO:0000313" key="3">
    <source>
        <dbReference type="Proteomes" id="UP000229278"/>
    </source>
</evidence>
<dbReference type="InterPro" id="IPR025263">
    <property type="entry name" value="YhdP_central"/>
</dbReference>
<dbReference type="Pfam" id="PF13116">
    <property type="entry name" value="YhdP"/>
    <property type="match status" value="1"/>
</dbReference>
<protein>
    <submittedName>
        <fullName evidence="2">TIGR02099 family protein</fullName>
    </submittedName>
</protein>
<dbReference type="InterPro" id="IPR011836">
    <property type="entry name" value="YhdP"/>
</dbReference>
<evidence type="ECO:0000313" key="2">
    <source>
        <dbReference type="EMBL" id="PIE82985.1"/>
    </source>
</evidence>
<proteinExistence type="predicted"/>
<name>A0A2G6PEL3_9GAMM</name>
<evidence type="ECO:0000259" key="1">
    <source>
        <dbReference type="Pfam" id="PF13116"/>
    </source>
</evidence>